<keyword evidence="2" id="KW-1185">Reference proteome</keyword>
<evidence type="ECO:0000313" key="2">
    <source>
        <dbReference type="Proteomes" id="UP000283269"/>
    </source>
</evidence>
<accession>A0A409X965</accession>
<comment type="caution">
    <text evidence="1">The sequence shown here is derived from an EMBL/GenBank/DDBJ whole genome shotgun (WGS) entry which is preliminary data.</text>
</comment>
<reference evidence="1 2" key="1">
    <citation type="journal article" date="2018" name="Evol. Lett.">
        <title>Horizontal gene cluster transfer increased hallucinogenic mushroom diversity.</title>
        <authorList>
            <person name="Reynolds H.T."/>
            <person name="Vijayakumar V."/>
            <person name="Gluck-Thaler E."/>
            <person name="Korotkin H.B."/>
            <person name="Matheny P.B."/>
            <person name="Slot J.C."/>
        </authorList>
    </citation>
    <scope>NUCLEOTIDE SEQUENCE [LARGE SCALE GENOMIC DNA]</scope>
    <source>
        <strain evidence="1 2">2631</strain>
    </source>
</reference>
<dbReference type="Proteomes" id="UP000283269">
    <property type="component" value="Unassembled WGS sequence"/>
</dbReference>
<proteinExistence type="predicted"/>
<dbReference type="EMBL" id="NHYD01002305">
    <property type="protein sequence ID" value="PPQ87338.1"/>
    <property type="molecule type" value="Genomic_DNA"/>
</dbReference>
<dbReference type="AlphaFoldDB" id="A0A409X965"/>
<evidence type="ECO:0000313" key="1">
    <source>
        <dbReference type="EMBL" id="PPQ87338.1"/>
    </source>
</evidence>
<organism evidence="1 2">
    <name type="scientific">Psilocybe cyanescens</name>
    <dbReference type="NCBI Taxonomy" id="93625"/>
    <lineage>
        <taxon>Eukaryota</taxon>
        <taxon>Fungi</taxon>
        <taxon>Dikarya</taxon>
        <taxon>Basidiomycota</taxon>
        <taxon>Agaricomycotina</taxon>
        <taxon>Agaricomycetes</taxon>
        <taxon>Agaricomycetidae</taxon>
        <taxon>Agaricales</taxon>
        <taxon>Agaricineae</taxon>
        <taxon>Strophariaceae</taxon>
        <taxon>Psilocybe</taxon>
    </lineage>
</organism>
<gene>
    <name evidence="1" type="ORF">CVT25_002088</name>
</gene>
<name>A0A409X965_PSICY</name>
<dbReference type="InParanoid" id="A0A409X965"/>
<sequence length="110" mass="12239">MFCYEIMSCYIFPLLNSVSAFCLASQKASLRTVDILTNLFGGRTATKDWDHLSCCLIGSTLDPHSYLSVFEACRENLSSNPWDTIGRAWHAFTLNNVTALEEVGLPALQD</sequence>
<protein>
    <submittedName>
        <fullName evidence="1">Uncharacterized protein</fullName>
    </submittedName>
</protein>